<evidence type="ECO:0000313" key="3">
    <source>
        <dbReference type="Proteomes" id="UP000178880"/>
    </source>
</evidence>
<dbReference type="Pfam" id="PF08570">
    <property type="entry name" value="DUF1761"/>
    <property type="match status" value="1"/>
</dbReference>
<keyword evidence="1" id="KW-1133">Transmembrane helix</keyword>
<protein>
    <recommendedName>
        <fullName evidence="4">DUF1761 domain-containing protein</fullName>
    </recommendedName>
</protein>
<dbReference type="InterPro" id="IPR013879">
    <property type="entry name" value="DUF1761"/>
</dbReference>
<keyword evidence="1" id="KW-0812">Transmembrane</keyword>
<feature type="transmembrane region" description="Helical" evidence="1">
    <location>
        <begin position="112"/>
        <end position="134"/>
    </location>
</feature>
<reference evidence="2 3" key="1">
    <citation type="journal article" date="2016" name="Nat. Commun.">
        <title>Thousands of microbial genomes shed light on interconnected biogeochemical processes in an aquifer system.</title>
        <authorList>
            <person name="Anantharaman K."/>
            <person name="Brown C.T."/>
            <person name="Hug L.A."/>
            <person name="Sharon I."/>
            <person name="Castelle C.J."/>
            <person name="Probst A.J."/>
            <person name="Thomas B.C."/>
            <person name="Singh A."/>
            <person name="Wilkins M.J."/>
            <person name="Karaoz U."/>
            <person name="Brodie E.L."/>
            <person name="Williams K.H."/>
            <person name="Hubbard S.S."/>
            <person name="Banfield J.F."/>
        </authorList>
    </citation>
    <scope>NUCLEOTIDE SEQUENCE [LARGE SCALE GENOMIC DNA]</scope>
</reference>
<name>A0A1G2CFD7_9BACT</name>
<dbReference type="AlphaFoldDB" id="A0A1G2CFD7"/>
<feature type="transmembrane region" description="Helical" evidence="1">
    <location>
        <begin position="6"/>
        <end position="23"/>
    </location>
</feature>
<sequence length="135" mass="14840">MFINFWAVLSAAVIRMMIGGFWYSPSGFGNQWMALTGIRPDKMTDAQKKGMWKMYLVEFAGSLAIGLVLALLLASGANMLWDGVFAGILVWIGFTAPFAVSDYTWGGKPKKLFFLNSAYQLLVLVVMGAVIAGWK</sequence>
<gene>
    <name evidence="2" type="ORF">A2945_00080</name>
</gene>
<dbReference type="Proteomes" id="UP000178880">
    <property type="component" value="Unassembled WGS sequence"/>
</dbReference>
<feature type="transmembrane region" description="Helical" evidence="1">
    <location>
        <begin position="80"/>
        <end position="100"/>
    </location>
</feature>
<keyword evidence="1" id="KW-0472">Membrane</keyword>
<evidence type="ECO:0000256" key="1">
    <source>
        <dbReference type="SAM" id="Phobius"/>
    </source>
</evidence>
<dbReference type="EMBL" id="MHLA01000007">
    <property type="protein sequence ID" value="OGZ00086.1"/>
    <property type="molecule type" value="Genomic_DNA"/>
</dbReference>
<proteinExistence type="predicted"/>
<comment type="caution">
    <text evidence="2">The sequence shown here is derived from an EMBL/GenBank/DDBJ whole genome shotgun (WGS) entry which is preliminary data.</text>
</comment>
<evidence type="ECO:0000313" key="2">
    <source>
        <dbReference type="EMBL" id="OGZ00086.1"/>
    </source>
</evidence>
<feature type="transmembrane region" description="Helical" evidence="1">
    <location>
        <begin position="55"/>
        <end position="74"/>
    </location>
</feature>
<accession>A0A1G2CFD7</accession>
<organism evidence="2 3">
    <name type="scientific">Candidatus Liptonbacteria bacterium RIFCSPLOWO2_01_FULL_52_25</name>
    <dbReference type="NCBI Taxonomy" id="1798650"/>
    <lineage>
        <taxon>Bacteria</taxon>
        <taxon>Candidatus Liptoniibacteriota</taxon>
    </lineage>
</organism>
<evidence type="ECO:0008006" key="4">
    <source>
        <dbReference type="Google" id="ProtNLM"/>
    </source>
</evidence>